<dbReference type="AlphaFoldDB" id="A0A2S3ZWZ4"/>
<name>A0A2S3ZWZ4_ARTGL</name>
<comment type="caution">
    <text evidence="2">The sequence shown here is derived from an EMBL/GenBank/DDBJ whole genome shotgun (WGS) entry which is preliminary data.</text>
</comment>
<dbReference type="SMART" id="SM00318">
    <property type="entry name" value="SNc"/>
    <property type="match status" value="1"/>
</dbReference>
<evidence type="ECO:0000259" key="1">
    <source>
        <dbReference type="PROSITE" id="PS50830"/>
    </source>
</evidence>
<keyword evidence="3" id="KW-1185">Reference proteome</keyword>
<dbReference type="InterPro" id="IPR016071">
    <property type="entry name" value="Staphylococal_nuclease_OB-fold"/>
</dbReference>
<protein>
    <recommendedName>
        <fullName evidence="1">TNase-like domain-containing protein</fullName>
    </recommendedName>
</protein>
<organism evidence="2 3">
    <name type="scientific">Arthrobacter glacialis</name>
    <dbReference type="NCBI Taxonomy" id="1664"/>
    <lineage>
        <taxon>Bacteria</taxon>
        <taxon>Bacillati</taxon>
        <taxon>Actinomycetota</taxon>
        <taxon>Actinomycetes</taxon>
        <taxon>Micrococcales</taxon>
        <taxon>Micrococcaceae</taxon>
        <taxon>Arthrobacter</taxon>
    </lineage>
</organism>
<evidence type="ECO:0000313" key="3">
    <source>
        <dbReference type="Proteomes" id="UP000237061"/>
    </source>
</evidence>
<proteinExistence type="predicted"/>
<feature type="domain" description="TNase-like" evidence="1">
    <location>
        <begin position="75"/>
        <end position="213"/>
    </location>
</feature>
<dbReference type="PROSITE" id="PS50830">
    <property type="entry name" value="TNASE_3"/>
    <property type="match status" value="1"/>
</dbReference>
<dbReference type="InterPro" id="IPR035437">
    <property type="entry name" value="SNase_OB-fold_sf"/>
</dbReference>
<dbReference type="Pfam" id="PF00565">
    <property type="entry name" value="SNase"/>
    <property type="match status" value="1"/>
</dbReference>
<dbReference type="SUPFAM" id="SSF50199">
    <property type="entry name" value="Staphylococcal nuclease"/>
    <property type="match status" value="1"/>
</dbReference>
<dbReference type="Proteomes" id="UP000237061">
    <property type="component" value="Unassembled WGS sequence"/>
</dbReference>
<dbReference type="EMBL" id="PPXC01000007">
    <property type="protein sequence ID" value="POH73452.1"/>
    <property type="molecule type" value="Genomic_DNA"/>
</dbReference>
<dbReference type="Gene3D" id="2.40.50.90">
    <property type="match status" value="1"/>
</dbReference>
<accession>A0A2S3ZWZ4</accession>
<gene>
    <name evidence="2" type="ORF">CVS27_11130</name>
</gene>
<reference evidence="2 3" key="1">
    <citation type="submission" date="2018-01" db="EMBL/GenBank/DDBJ databases">
        <title>Arthrobacter sp. nov., from glaciers in China.</title>
        <authorList>
            <person name="Liu Q."/>
            <person name="Xin Y.-H."/>
        </authorList>
    </citation>
    <scope>NUCLEOTIDE SEQUENCE [LARGE SCALE GENOMIC DNA]</scope>
    <source>
        <strain evidence="2 3">HLT2-12-2</strain>
    </source>
</reference>
<sequence>MVGAILPRMPTYLLGVTPMNTQFAHTRTAKLIGVSAALGSLFLGLTACSPAEPKEVALSATVAASATPTAEAEPSDFPATFLSAIDGDTAKVQRVSEKDGSAAGEPISINILGIDAPEIGQCGGDEAKAEFERIVNPQARIIITFDAKAPREDKGSIAQAYISSGSSDLGERLVSAGFAGAWHAEDEVVPTRFESYEKAATAAKSEKAGSWATCDTVGR</sequence>
<evidence type="ECO:0000313" key="2">
    <source>
        <dbReference type="EMBL" id="POH73452.1"/>
    </source>
</evidence>